<proteinExistence type="predicted"/>
<reference evidence="2" key="1">
    <citation type="submission" date="2005-09" db="EMBL/GenBank/DDBJ databases">
        <authorList>
            <person name="Mural R.J."/>
            <person name="Li P.W."/>
            <person name="Adams M.D."/>
            <person name="Amanatides P.G."/>
            <person name="Baden-Tillson H."/>
            <person name="Barnstead M."/>
            <person name="Chin S.H."/>
            <person name="Dew I."/>
            <person name="Evans C.A."/>
            <person name="Ferriera S."/>
            <person name="Flanigan M."/>
            <person name="Fosler C."/>
            <person name="Glodek A."/>
            <person name="Gu Z."/>
            <person name="Holt R.A."/>
            <person name="Jennings D."/>
            <person name="Kraft C.L."/>
            <person name="Lu F."/>
            <person name="Nguyen T."/>
            <person name="Nusskern D.R."/>
            <person name="Pfannkoch C.M."/>
            <person name="Sitter C."/>
            <person name="Sutton G.G."/>
            <person name="Venter J.C."/>
            <person name="Wang Z."/>
            <person name="Woodage T."/>
            <person name="Zheng X.H."/>
            <person name="Zhong F."/>
        </authorList>
    </citation>
    <scope>NUCLEOTIDE SEQUENCE [LARGE SCALE GENOMIC DNA]</scope>
    <source>
        <strain>BN</strain>
        <strain evidence="2">Sprague-Dawley</strain>
    </source>
</reference>
<evidence type="ECO:0000313" key="1">
    <source>
        <dbReference type="EMBL" id="EDM03737.1"/>
    </source>
</evidence>
<organism evidence="1 2">
    <name type="scientific">Rattus norvegicus</name>
    <name type="common">Rat</name>
    <dbReference type="NCBI Taxonomy" id="10116"/>
    <lineage>
        <taxon>Eukaryota</taxon>
        <taxon>Metazoa</taxon>
        <taxon>Chordata</taxon>
        <taxon>Craniata</taxon>
        <taxon>Vertebrata</taxon>
        <taxon>Euteleostomi</taxon>
        <taxon>Mammalia</taxon>
        <taxon>Eutheria</taxon>
        <taxon>Euarchontoglires</taxon>
        <taxon>Glires</taxon>
        <taxon>Rodentia</taxon>
        <taxon>Myomorpha</taxon>
        <taxon>Muroidea</taxon>
        <taxon>Muridae</taxon>
        <taxon>Murinae</taxon>
        <taxon>Rattus</taxon>
    </lineage>
</organism>
<dbReference type="Proteomes" id="UP000234681">
    <property type="component" value="Chromosome 6"/>
</dbReference>
<protein>
    <submittedName>
        <fullName evidence="1">RCG61908, isoform CRA_b</fullName>
    </submittedName>
</protein>
<sequence>MSWKRSPSRQTDAVCQALARASCRMKFDQPVSWSSSCCHASHHHGLSFCNHTPK</sequence>
<dbReference type="AlphaFoldDB" id="A6HCI1"/>
<evidence type="ECO:0000313" key="2">
    <source>
        <dbReference type="Proteomes" id="UP000234681"/>
    </source>
</evidence>
<name>A6HCI1_RAT</name>
<accession>A6HCI1</accession>
<dbReference type="EMBL" id="CH473947">
    <property type="protein sequence ID" value="EDM03737.1"/>
    <property type="molecule type" value="Genomic_DNA"/>
</dbReference>
<gene>
    <name evidence="1" type="ORF">rCG_61908</name>
</gene>